<dbReference type="PhylomeDB" id="A0A0G4I5T1"/>
<organism evidence="2">
    <name type="scientific">Chromera velia CCMP2878</name>
    <dbReference type="NCBI Taxonomy" id="1169474"/>
    <lineage>
        <taxon>Eukaryota</taxon>
        <taxon>Sar</taxon>
        <taxon>Alveolata</taxon>
        <taxon>Colpodellida</taxon>
        <taxon>Chromeraceae</taxon>
        <taxon>Chromera</taxon>
    </lineage>
</organism>
<evidence type="ECO:0000256" key="1">
    <source>
        <dbReference type="SAM" id="SignalP"/>
    </source>
</evidence>
<dbReference type="EMBL" id="CDMZ01005228">
    <property type="protein sequence ID" value="CEM52366.1"/>
    <property type="molecule type" value="Genomic_DNA"/>
</dbReference>
<protein>
    <submittedName>
        <fullName evidence="2">Uncharacterized protein</fullName>
    </submittedName>
</protein>
<sequence length="204" mass="23605">MWSPLFVALFVAFVKGFLLRSPVQRSLFRSTFYSHSAVKDQCEGLEPTIEVRLKERFDSNLQNHTGLCRDWETYKASLPVRETGERWLRLYTLPYWGVEDDQEDDLLRLAKQLELKGDDRKLVKSICSPTKTGKTTSVLPAFLESNFTHYLYLAFDNNGRRRFEVSPYTPCHDIKVAKKQGAAFAVECVRILLEKLDKQGPHEV</sequence>
<accession>A0A0G4I5T1</accession>
<name>A0A0G4I5T1_9ALVE</name>
<feature type="chain" id="PRO_5005192637" evidence="1">
    <location>
        <begin position="17"/>
        <end position="204"/>
    </location>
</feature>
<dbReference type="VEuPathDB" id="CryptoDB:Cvel_64"/>
<reference evidence="2" key="1">
    <citation type="submission" date="2014-11" db="EMBL/GenBank/DDBJ databases">
        <authorList>
            <person name="Otto D Thomas"/>
            <person name="Naeem Raeece"/>
        </authorList>
    </citation>
    <scope>NUCLEOTIDE SEQUENCE</scope>
</reference>
<evidence type="ECO:0000313" key="2">
    <source>
        <dbReference type="EMBL" id="CEM52366.1"/>
    </source>
</evidence>
<proteinExistence type="predicted"/>
<dbReference type="AlphaFoldDB" id="A0A0G4I5T1"/>
<feature type="signal peptide" evidence="1">
    <location>
        <begin position="1"/>
        <end position="16"/>
    </location>
</feature>
<gene>
    <name evidence="2" type="ORF">Cvel_64</name>
</gene>
<keyword evidence="1" id="KW-0732">Signal</keyword>